<evidence type="ECO:0000259" key="7">
    <source>
        <dbReference type="Pfam" id="PF00482"/>
    </source>
</evidence>
<comment type="caution">
    <text evidence="8">The sequence shown here is derived from an EMBL/GenBank/DDBJ whole genome shotgun (WGS) entry which is preliminary data.</text>
</comment>
<organism evidence="8 9">
    <name type="scientific">Microbacterium binotii</name>
    <dbReference type="NCBI Taxonomy" id="462710"/>
    <lineage>
        <taxon>Bacteria</taxon>
        <taxon>Bacillati</taxon>
        <taxon>Actinomycetota</taxon>
        <taxon>Actinomycetes</taxon>
        <taxon>Micrococcales</taxon>
        <taxon>Microbacteriaceae</taxon>
        <taxon>Microbacterium</taxon>
    </lineage>
</organism>
<dbReference type="Pfam" id="PF00482">
    <property type="entry name" value="T2SSF"/>
    <property type="match status" value="1"/>
</dbReference>
<evidence type="ECO:0000256" key="1">
    <source>
        <dbReference type="ARBA" id="ARBA00004651"/>
    </source>
</evidence>
<comment type="subcellular location">
    <subcellularLocation>
        <location evidence="1">Cell membrane</location>
        <topology evidence="1">Multi-pass membrane protein</topology>
    </subcellularLocation>
</comment>
<reference evidence="8 9" key="1">
    <citation type="journal article" date="2019" name="Int. J. Syst. Evol. Microbiol.">
        <title>The Global Catalogue of Microorganisms (GCM) 10K type strain sequencing project: providing services to taxonomists for standard genome sequencing and annotation.</title>
        <authorList>
            <consortium name="The Broad Institute Genomics Platform"/>
            <consortium name="The Broad Institute Genome Sequencing Center for Infectious Disease"/>
            <person name="Wu L."/>
            <person name="Ma J."/>
        </authorList>
    </citation>
    <scope>NUCLEOTIDE SEQUENCE [LARGE SCALE GENOMIC DNA]</scope>
    <source>
        <strain evidence="8 9">JCM 16365</strain>
    </source>
</reference>
<dbReference type="PANTHER" id="PTHR35007:SF2">
    <property type="entry name" value="PILUS ASSEMBLE PROTEIN"/>
    <property type="match status" value="1"/>
</dbReference>
<feature type="domain" description="Type II secretion system protein GspF" evidence="7">
    <location>
        <begin position="169"/>
        <end position="293"/>
    </location>
</feature>
<feature type="transmembrane region" description="Helical" evidence="6">
    <location>
        <begin position="104"/>
        <end position="124"/>
    </location>
</feature>
<keyword evidence="5 6" id="KW-0472">Membrane</keyword>
<feature type="transmembrane region" description="Helical" evidence="6">
    <location>
        <begin position="130"/>
        <end position="148"/>
    </location>
</feature>
<feature type="transmembrane region" description="Helical" evidence="6">
    <location>
        <begin position="275"/>
        <end position="301"/>
    </location>
</feature>
<keyword evidence="2" id="KW-1003">Cell membrane</keyword>
<evidence type="ECO:0000313" key="9">
    <source>
        <dbReference type="Proteomes" id="UP001500274"/>
    </source>
</evidence>
<dbReference type="PANTHER" id="PTHR35007">
    <property type="entry name" value="INTEGRAL MEMBRANE PROTEIN-RELATED"/>
    <property type="match status" value="1"/>
</dbReference>
<protein>
    <recommendedName>
        <fullName evidence="7">Type II secretion system protein GspF domain-containing protein</fullName>
    </recommendedName>
</protein>
<dbReference type="EMBL" id="BAAARI010000017">
    <property type="protein sequence ID" value="GAA2587056.1"/>
    <property type="molecule type" value="Genomic_DNA"/>
</dbReference>
<dbReference type="InterPro" id="IPR018076">
    <property type="entry name" value="T2SS_GspF_dom"/>
</dbReference>
<sequence>MTPAGVTQVALAVLLGGALGAGISLILWATPRWRAVSLGRRIAPYLRDVADPRGLTPLHAPVRDAGEKLLRRLGARVGGAADLEVRLRRAGWRMDAAAFRARQLTWAVVGLFAGAVMVVALVVAGSFAPAVGVLPLLGAAAGAIGYDLRLGAAVRARAARAAEELPTILEFLALCLAAGESAFDAIRRVSSVGSGEIVAELRRAVLDVGTGSSLTDALGSVGRAIDTPAVARSIDQIVAAIDRGAPLAQVLQAQATDAREDAKRVLIEKAGRKEIYMLLPLVFLILPLSVLIAVFPGIVLLRLGLS</sequence>
<evidence type="ECO:0000256" key="6">
    <source>
        <dbReference type="SAM" id="Phobius"/>
    </source>
</evidence>
<evidence type="ECO:0000256" key="4">
    <source>
        <dbReference type="ARBA" id="ARBA00022989"/>
    </source>
</evidence>
<dbReference type="RefSeq" id="WP_344230442.1">
    <property type="nucleotide sequence ID" value="NZ_BAAARI010000017.1"/>
</dbReference>
<keyword evidence="3 6" id="KW-0812">Transmembrane</keyword>
<keyword evidence="9" id="KW-1185">Reference proteome</keyword>
<feature type="transmembrane region" description="Helical" evidence="6">
    <location>
        <begin position="6"/>
        <end position="30"/>
    </location>
</feature>
<keyword evidence="4 6" id="KW-1133">Transmembrane helix</keyword>
<evidence type="ECO:0000256" key="3">
    <source>
        <dbReference type="ARBA" id="ARBA00022692"/>
    </source>
</evidence>
<proteinExistence type="predicted"/>
<name>A0ABN3PK37_9MICO</name>
<evidence type="ECO:0000256" key="5">
    <source>
        <dbReference type="ARBA" id="ARBA00023136"/>
    </source>
</evidence>
<gene>
    <name evidence="8" type="ORF">GCM10009862_27640</name>
</gene>
<evidence type="ECO:0000256" key="2">
    <source>
        <dbReference type="ARBA" id="ARBA00022475"/>
    </source>
</evidence>
<evidence type="ECO:0000313" key="8">
    <source>
        <dbReference type="EMBL" id="GAA2587056.1"/>
    </source>
</evidence>
<dbReference type="Proteomes" id="UP001500274">
    <property type="component" value="Unassembled WGS sequence"/>
</dbReference>
<accession>A0ABN3PK37</accession>